<organism evidence="12 13">
    <name type="scientific">Marinitenerispora sediminis</name>
    <dbReference type="NCBI Taxonomy" id="1931232"/>
    <lineage>
        <taxon>Bacteria</taxon>
        <taxon>Bacillati</taxon>
        <taxon>Actinomycetota</taxon>
        <taxon>Actinomycetes</taxon>
        <taxon>Streptosporangiales</taxon>
        <taxon>Nocardiopsidaceae</taxon>
        <taxon>Marinitenerispora</taxon>
    </lineage>
</organism>
<feature type="transmembrane region" description="Helical" evidence="9">
    <location>
        <begin position="83"/>
        <end position="107"/>
    </location>
</feature>
<dbReference type="AlphaFoldDB" id="A0A368T5R3"/>
<dbReference type="PANTHER" id="PTHR33695">
    <property type="entry name" value="LIPOPROTEIN SIGNAL PEPTIDASE"/>
    <property type="match status" value="1"/>
</dbReference>
<evidence type="ECO:0000256" key="4">
    <source>
        <dbReference type="ARBA" id="ARBA00022692"/>
    </source>
</evidence>
<feature type="region of interest" description="Disordered" evidence="11">
    <location>
        <begin position="1"/>
        <end position="27"/>
    </location>
</feature>
<dbReference type="GO" id="GO:0005886">
    <property type="term" value="C:plasma membrane"/>
    <property type="evidence" value="ECO:0007669"/>
    <property type="project" value="UniProtKB-SubCell"/>
</dbReference>
<feature type="region of interest" description="Disordered" evidence="11">
    <location>
        <begin position="186"/>
        <end position="236"/>
    </location>
</feature>
<protein>
    <recommendedName>
        <fullName evidence="9">Lipoprotein signal peptidase</fullName>
        <ecNumber evidence="9">3.4.23.36</ecNumber>
    </recommendedName>
    <alternativeName>
        <fullName evidence="9">Prolipoprotein signal peptidase</fullName>
    </alternativeName>
    <alternativeName>
        <fullName evidence="9">Signal peptidase II</fullName>
        <shortName evidence="9">SPase II</shortName>
    </alternativeName>
</protein>
<accession>A0A368T5R3</accession>
<dbReference type="EC" id="3.4.23.36" evidence="9"/>
<comment type="similarity">
    <text evidence="1 9 10">Belongs to the peptidase A8 family.</text>
</comment>
<evidence type="ECO:0000256" key="5">
    <source>
        <dbReference type="ARBA" id="ARBA00022750"/>
    </source>
</evidence>
<dbReference type="Pfam" id="PF01252">
    <property type="entry name" value="Peptidase_A8"/>
    <property type="match status" value="1"/>
</dbReference>
<feature type="transmembrane region" description="Helical" evidence="9">
    <location>
        <begin position="119"/>
        <end position="138"/>
    </location>
</feature>
<evidence type="ECO:0000256" key="10">
    <source>
        <dbReference type="RuleBase" id="RU004181"/>
    </source>
</evidence>
<evidence type="ECO:0000256" key="1">
    <source>
        <dbReference type="ARBA" id="ARBA00006139"/>
    </source>
</evidence>
<evidence type="ECO:0000313" key="13">
    <source>
        <dbReference type="Proteomes" id="UP000253318"/>
    </source>
</evidence>
<dbReference type="PANTHER" id="PTHR33695:SF1">
    <property type="entry name" value="LIPOPROTEIN SIGNAL PEPTIDASE"/>
    <property type="match status" value="1"/>
</dbReference>
<keyword evidence="5 9" id="KW-0064">Aspartyl protease</keyword>
<evidence type="ECO:0000256" key="11">
    <source>
        <dbReference type="SAM" id="MobiDB-lite"/>
    </source>
</evidence>
<evidence type="ECO:0000313" key="12">
    <source>
        <dbReference type="EMBL" id="RCV58727.1"/>
    </source>
</evidence>
<sequence>MCEVQTARGASLSDVEPSGDNQTAHGSAATKPRRFVLLLIVAAVALAADYATKEIALARFSPQDPVELLGGLLRFTLIFNPGAAFSIGTGVTWLLTLIALGVVVYILRVARTLRSTGWALALGLILGGASGNLMDRFFREPAPLHGWVVDWIQLPNWPVFNIADSCIVTGGVLVVILAFRGINPDGTRESEREAAAAAAAAEGPVEDEAQGPSGSGERPSGTGGGHAPGTKEDGGE</sequence>
<keyword evidence="7 9" id="KW-1133">Transmembrane helix</keyword>
<dbReference type="NCBIfam" id="TIGR00077">
    <property type="entry name" value="lspA"/>
    <property type="match status" value="1"/>
</dbReference>
<dbReference type="HAMAP" id="MF_00161">
    <property type="entry name" value="LspA"/>
    <property type="match status" value="1"/>
</dbReference>
<feature type="active site" evidence="9">
    <location>
        <position position="150"/>
    </location>
</feature>
<dbReference type="OrthoDB" id="4308908at2"/>
<keyword evidence="3 9" id="KW-0645">Protease</keyword>
<reference evidence="12 13" key="1">
    <citation type="submission" date="2018-04" db="EMBL/GenBank/DDBJ databases">
        <title>Novel actinobacteria from marine sediment.</title>
        <authorList>
            <person name="Ng Z.Y."/>
            <person name="Tan G.Y.A."/>
        </authorList>
    </citation>
    <scope>NUCLEOTIDE SEQUENCE [LARGE SCALE GENOMIC DNA]</scope>
    <source>
        <strain evidence="12 13">TPS81</strain>
    </source>
</reference>
<dbReference type="GO" id="GO:0006508">
    <property type="term" value="P:proteolysis"/>
    <property type="evidence" value="ECO:0007669"/>
    <property type="project" value="UniProtKB-KW"/>
</dbReference>
<keyword evidence="6 9" id="KW-0378">Hydrolase</keyword>
<comment type="function">
    <text evidence="9">This protein specifically catalyzes the removal of signal peptides from prolipoproteins.</text>
</comment>
<keyword evidence="8 9" id="KW-0472">Membrane</keyword>
<feature type="transmembrane region" description="Helical" evidence="9">
    <location>
        <begin position="35"/>
        <end position="52"/>
    </location>
</feature>
<dbReference type="PRINTS" id="PR00781">
    <property type="entry name" value="LIPOSIGPTASE"/>
</dbReference>
<comment type="catalytic activity">
    <reaction evidence="9">
        <text>Release of signal peptides from bacterial membrane prolipoproteins. Hydrolyzes -Xaa-Yaa-Zaa-|-(S,diacylglyceryl)Cys-, in which Xaa is hydrophobic (preferably Leu), and Yaa (Ala or Ser) and Zaa (Gly or Ala) have small, neutral side chains.</text>
        <dbReference type="EC" id="3.4.23.36"/>
    </reaction>
</comment>
<name>A0A368T5R3_9ACTN</name>
<evidence type="ECO:0000256" key="6">
    <source>
        <dbReference type="ARBA" id="ARBA00022801"/>
    </source>
</evidence>
<comment type="subcellular location">
    <subcellularLocation>
        <location evidence="9">Cell membrane</location>
        <topology evidence="9">Multi-pass membrane protein</topology>
    </subcellularLocation>
</comment>
<evidence type="ECO:0000256" key="2">
    <source>
        <dbReference type="ARBA" id="ARBA00022475"/>
    </source>
</evidence>
<feature type="active site" evidence="9">
    <location>
        <position position="164"/>
    </location>
</feature>
<keyword evidence="2 9" id="KW-1003">Cell membrane</keyword>
<comment type="caution">
    <text evidence="12">The sequence shown here is derived from an EMBL/GenBank/DDBJ whole genome shotgun (WGS) entry which is preliminary data.</text>
</comment>
<feature type="transmembrane region" description="Helical" evidence="9">
    <location>
        <begin position="158"/>
        <end position="179"/>
    </location>
</feature>
<dbReference type="UniPathway" id="UPA00665"/>
<evidence type="ECO:0000256" key="7">
    <source>
        <dbReference type="ARBA" id="ARBA00022989"/>
    </source>
</evidence>
<proteinExistence type="inferred from homology"/>
<dbReference type="InterPro" id="IPR001872">
    <property type="entry name" value="Peptidase_A8"/>
</dbReference>
<feature type="compositionally biased region" description="Low complexity" evidence="11">
    <location>
        <begin position="211"/>
        <end position="220"/>
    </location>
</feature>
<keyword evidence="4 9" id="KW-0812">Transmembrane</keyword>
<keyword evidence="13" id="KW-1185">Reference proteome</keyword>
<gene>
    <name evidence="9" type="primary">lspA</name>
    <name evidence="12" type="ORF">DEF24_12395</name>
</gene>
<evidence type="ECO:0000256" key="9">
    <source>
        <dbReference type="HAMAP-Rule" id="MF_00161"/>
    </source>
</evidence>
<dbReference type="GO" id="GO:0004190">
    <property type="term" value="F:aspartic-type endopeptidase activity"/>
    <property type="evidence" value="ECO:0007669"/>
    <property type="project" value="UniProtKB-UniRule"/>
</dbReference>
<evidence type="ECO:0000256" key="8">
    <source>
        <dbReference type="ARBA" id="ARBA00023136"/>
    </source>
</evidence>
<evidence type="ECO:0000256" key="3">
    <source>
        <dbReference type="ARBA" id="ARBA00022670"/>
    </source>
</evidence>
<comment type="pathway">
    <text evidence="9">Protein modification; lipoprotein biosynthesis (signal peptide cleavage).</text>
</comment>
<dbReference type="Proteomes" id="UP000253318">
    <property type="component" value="Unassembled WGS sequence"/>
</dbReference>
<dbReference type="EMBL" id="QEIN01000084">
    <property type="protein sequence ID" value="RCV58727.1"/>
    <property type="molecule type" value="Genomic_DNA"/>
</dbReference>